<feature type="modified residue" description="4-aspartylphosphate" evidence="6">
    <location>
        <position position="60"/>
    </location>
</feature>
<dbReference type="Gene3D" id="3.30.565.10">
    <property type="entry name" value="Histidine kinase-like ATPase, C-terminal domain"/>
    <property type="match status" value="1"/>
</dbReference>
<evidence type="ECO:0000256" key="7">
    <source>
        <dbReference type="SAM" id="Coils"/>
    </source>
</evidence>
<sequence>MEEVTEKSNGDILIIEDSPTQSVKLRHILESNGYGVISAGNGKEALALIPGKKISLIISDVIMPEIDGYELCRRIKERDDCRDIPVILLTSLSDPHDVIRGLECGADNFITKPYDEAHLISRVGYLMESRNTCSIGPQPGLEILFAGQRYCITADRRQILDLLLCTYETAIQKNNELIRTQNELNHLNEQLETANHELEAFNYTVSHDLRSPLTNISGYCQVLLELHADTLDTSCTDYIQEIYQSTLRMNDLIGALMEFSRLNHQELQRQEVDLSTMARIIAAELKAKDKQRHGDFRIAEGVSGNGDSRLLNLVLVNLLGNAWKYTGKKESAVIEFGVTEKGGKKYYFVSDNGAGFDMAESHRLFGTFQRLHSKSDFEGTGIGLATVQRIIQRHGGRIWGEGAVGKGATFYFSLEP</sequence>
<dbReference type="InterPro" id="IPR050351">
    <property type="entry name" value="BphY/WalK/GraS-like"/>
</dbReference>
<evidence type="ECO:0000256" key="3">
    <source>
        <dbReference type="ARBA" id="ARBA00022553"/>
    </source>
</evidence>
<dbReference type="PRINTS" id="PR00344">
    <property type="entry name" value="BCTRLSENSOR"/>
</dbReference>
<dbReference type="Gene3D" id="3.40.50.2300">
    <property type="match status" value="1"/>
</dbReference>
<evidence type="ECO:0000313" key="11">
    <source>
        <dbReference type="Proteomes" id="UP000663651"/>
    </source>
</evidence>
<dbReference type="InterPro" id="IPR011006">
    <property type="entry name" value="CheY-like_superfamily"/>
</dbReference>
<dbReference type="RefSeq" id="WP_207162196.1">
    <property type="nucleotide sequence ID" value="NZ_CP071382.1"/>
</dbReference>
<dbReference type="EMBL" id="CP071382">
    <property type="protein sequence ID" value="QSV44496.1"/>
    <property type="molecule type" value="Genomic_DNA"/>
</dbReference>
<feature type="coiled-coil region" evidence="7">
    <location>
        <begin position="170"/>
        <end position="204"/>
    </location>
</feature>
<gene>
    <name evidence="10" type="ORF">JZM60_09955</name>
</gene>
<keyword evidence="11" id="KW-1185">Reference proteome</keyword>
<dbReference type="InterPro" id="IPR003661">
    <property type="entry name" value="HisK_dim/P_dom"/>
</dbReference>
<dbReference type="Gene3D" id="1.10.287.130">
    <property type="match status" value="1"/>
</dbReference>
<name>A0ABX7Q051_9BACT</name>
<dbReference type="SMART" id="SM00387">
    <property type="entry name" value="HATPase_c"/>
    <property type="match status" value="1"/>
</dbReference>
<keyword evidence="5" id="KW-0418">Kinase</keyword>
<evidence type="ECO:0000259" key="9">
    <source>
        <dbReference type="PROSITE" id="PS50110"/>
    </source>
</evidence>
<dbReference type="InterPro" id="IPR004358">
    <property type="entry name" value="Sig_transdc_His_kin-like_C"/>
</dbReference>
<feature type="domain" description="Response regulatory" evidence="9">
    <location>
        <begin position="11"/>
        <end position="127"/>
    </location>
</feature>
<feature type="domain" description="Histidine kinase" evidence="8">
    <location>
        <begin position="204"/>
        <end position="416"/>
    </location>
</feature>
<dbReference type="EC" id="2.7.13.3" evidence="2"/>
<dbReference type="Pfam" id="PF00512">
    <property type="entry name" value="HisKA"/>
    <property type="match status" value="1"/>
</dbReference>
<organism evidence="10 11">
    <name type="scientific">Geobacter benzoatilyticus</name>
    <dbReference type="NCBI Taxonomy" id="2815309"/>
    <lineage>
        <taxon>Bacteria</taxon>
        <taxon>Pseudomonadati</taxon>
        <taxon>Thermodesulfobacteriota</taxon>
        <taxon>Desulfuromonadia</taxon>
        <taxon>Geobacterales</taxon>
        <taxon>Geobacteraceae</taxon>
        <taxon>Geobacter</taxon>
    </lineage>
</organism>
<evidence type="ECO:0000313" key="10">
    <source>
        <dbReference type="EMBL" id="QSV44496.1"/>
    </source>
</evidence>
<dbReference type="SUPFAM" id="SSF55874">
    <property type="entry name" value="ATPase domain of HSP90 chaperone/DNA topoisomerase II/histidine kinase"/>
    <property type="match status" value="1"/>
</dbReference>
<dbReference type="InterPro" id="IPR003594">
    <property type="entry name" value="HATPase_dom"/>
</dbReference>
<keyword evidence="7" id="KW-0175">Coiled coil</keyword>
<dbReference type="SMART" id="SM00448">
    <property type="entry name" value="REC"/>
    <property type="match status" value="1"/>
</dbReference>
<dbReference type="InterPro" id="IPR001789">
    <property type="entry name" value="Sig_transdc_resp-reg_receiver"/>
</dbReference>
<dbReference type="SUPFAM" id="SSF47384">
    <property type="entry name" value="Homodimeric domain of signal transducing histidine kinase"/>
    <property type="match status" value="1"/>
</dbReference>
<accession>A0ABX7Q051</accession>
<dbReference type="InterPro" id="IPR036097">
    <property type="entry name" value="HisK_dim/P_sf"/>
</dbReference>
<dbReference type="Pfam" id="PF02518">
    <property type="entry name" value="HATPase_c"/>
    <property type="match status" value="1"/>
</dbReference>
<dbReference type="InterPro" id="IPR005467">
    <property type="entry name" value="His_kinase_dom"/>
</dbReference>
<protein>
    <recommendedName>
        <fullName evidence="2">histidine kinase</fullName>
        <ecNumber evidence="2">2.7.13.3</ecNumber>
    </recommendedName>
</protein>
<keyword evidence="4" id="KW-0808">Transferase</keyword>
<reference evidence="10 11" key="1">
    <citation type="submission" date="2021-03" db="EMBL/GenBank/DDBJ databases">
        <title>Geobacter metallireducens gen. nov. sp. nov., a microorganism capable of coupling the complete oxidation of organic compounds to the reduction of iron and other metals.</title>
        <authorList>
            <person name="Li Y."/>
        </authorList>
    </citation>
    <scope>NUCLEOTIDE SEQUENCE [LARGE SCALE GENOMIC DNA]</scope>
    <source>
        <strain evidence="10 11">Jerry-YX</strain>
    </source>
</reference>
<dbReference type="PANTHER" id="PTHR42878">
    <property type="entry name" value="TWO-COMPONENT HISTIDINE KINASE"/>
    <property type="match status" value="1"/>
</dbReference>
<dbReference type="InterPro" id="IPR036890">
    <property type="entry name" value="HATPase_C_sf"/>
</dbReference>
<evidence type="ECO:0000256" key="5">
    <source>
        <dbReference type="ARBA" id="ARBA00022777"/>
    </source>
</evidence>
<evidence type="ECO:0000256" key="1">
    <source>
        <dbReference type="ARBA" id="ARBA00000085"/>
    </source>
</evidence>
<evidence type="ECO:0000259" key="8">
    <source>
        <dbReference type="PROSITE" id="PS50109"/>
    </source>
</evidence>
<proteinExistence type="predicted"/>
<dbReference type="SMART" id="SM00388">
    <property type="entry name" value="HisKA"/>
    <property type="match status" value="1"/>
</dbReference>
<dbReference type="PROSITE" id="PS50110">
    <property type="entry name" value="RESPONSE_REGULATORY"/>
    <property type="match status" value="1"/>
</dbReference>
<comment type="catalytic activity">
    <reaction evidence="1">
        <text>ATP + protein L-histidine = ADP + protein N-phospho-L-histidine.</text>
        <dbReference type="EC" id="2.7.13.3"/>
    </reaction>
</comment>
<dbReference type="Proteomes" id="UP000663651">
    <property type="component" value="Chromosome"/>
</dbReference>
<dbReference type="PROSITE" id="PS50109">
    <property type="entry name" value="HIS_KIN"/>
    <property type="match status" value="1"/>
</dbReference>
<keyword evidence="3 6" id="KW-0597">Phosphoprotein</keyword>
<dbReference type="CDD" id="cd00082">
    <property type="entry name" value="HisKA"/>
    <property type="match status" value="1"/>
</dbReference>
<evidence type="ECO:0000256" key="2">
    <source>
        <dbReference type="ARBA" id="ARBA00012438"/>
    </source>
</evidence>
<dbReference type="Pfam" id="PF00072">
    <property type="entry name" value="Response_reg"/>
    <property type="match status" value="1"/>
</dbReference>
<dbReference type="SUPFAM" id="SSF52172">
    <property type="entry name" value="CheY-like"/>
    <property type="match status" value="1"/>
</dbReference>
<evidence type="ECO:0000256" key="4">
    <source>
        <dbReference type="ARBA" id="ARBA00022679"/>
    </source>
</evidence>
<dbReference type="PANTHER" id="PTHR42878:SF15">
    <property type="entry name" value="BACTERIOPHYTOCHROME"/>
    <property type="match status" value="1"/>
</dbReference>
<evidence type="ECO:0000256" key="6">
    <source>
        <dbReference type="PROSITE-ProRule" id="PRU00169"/>
    </source>
</evidence>